<accession>A0A8K0WZF1</accession>
<dbReference type="GO" id="GO:0016491">
    <property type="term" value="F:oxidoreductase activity"/>
    <property type="evidence" value="ECO:0007669"/>
    <property type="project" value="UniProtKB-KW"/>
</dbReference>
<dbReference type="InterPro" id="IPR036291">
    <property type="entry name" value="NAD(P)-bd_dom_sf"/>
</dbReference>
<proteinExistence type="inferred from homology"/>
<comment type="similarity">
    <text evidence="1">Belongs to the short-chain dehydrogenases/reductases (SDR) family.</text>
</comment>
<keyword evidence="2" id="KW-0521">NADP</keyword>
<name>A0A8K0WZF1_9PEZI</name>
<dbReference type="PRINTS" id="PR00081">
    <property type="entry name" value="GDHRDH"/>
</dbReference>
<dbReference type="PANTHER" id="PTHR43639">
    <property type="entry name" value="OXIDOREDUCTASE, SHORT-CHAIN DEHYDROGENASE/REDUCTASE FAMILY (AFU_ORTHOLOGUE AFUA_5G02870)"/>
    <property type="match status" value="1"/>
</dbReference>
<keyword evidence="5" id="KW-1185">Reference proteome</keyword>
<protein>
    <submittedName>
        <fullName evidence="4">2,3-dihydroxy-2,3-dihydro-p-cumate dehydrogenase</fullName>
    </submittedName>
</protein>
<reference evidence="4" key="1">
    <citation type="journal article" date="2021" name="Nat. Commun.">
        <title>Genetic determinants of endophytism in the Arabidopsis root mycobiome.</title>
        <authorList>
            <person name="Mesny F."/>
            <person name="Miyauchi S."/>
            <person name="Thiergart T."/>
            <person name="Pickel B."/>
            <person name="Atanasova L."/>
            <person name="Karlsson M."/>
            <person name="Huettel B."/>
            <person name="Barry K.W."/>
            <person name="Haridas S."/>
            <person name="Chen C."/>
            <person name="Bauer D."/>
            <person name="Andreopoulos W."/>
            <person name="Pangilinan J."/>
            <person name="LaButti K."/>
            <person name="Riley R."/>
            <person name="Lipzen A."/>
            <person name="Clum A."/>
            <person name="Drula E."/>
            <person name="Henrissat B."/>
            <person name="Kohler A."/>
            <person name="Grigoriev I.V."/>
            <person name="Martin F.M."/>
            <person name="Hacquard S."/>
        </authorList>
    </citation>
    <scope>NUCLEOTIDE SEQUENCE</scope>
    <source>
        <strain evidence="4">MPI-CAGE-AT-0016</strain>
    </source>
</reference>
<evidence type="ECO:0000256" key="3">
    <source>
        <dbReference type="ARBA" id="ARBA00023002"/>
    </source>
</evidence>
<dbReference type="EMBL" id="JAGPXD010000005">
    <property type="protein sequence ID" value="KAH7353375.1"/>
    <property type="molecule type" value="Genomic_DNA"/>
</dbReference>
<dbReference type="Gene3D" id="3.40.50.720">
    <property type="entry name" value="NAD(P)-binding Rossmann-like Domain"/>
    <property type="match status" value="1"/>
</dbReference>
<evidence type="ECO:0000313" key="4">
    <source>
        <dbReference type="EMBL" id="KAH7353375.1"/>
    </source>
</evidence>
<evidence type="ECO:0000313" key="5">
    <source>
        <dbReference type="Proteomes" id="UP000813385"/>
    </source>
</evidence>
<keyword evidence="3" id="KW-0560">Oxidoreductase</keyword>
<evidence type="ECO:0000256" key="1">
    <source>
        <dbReference type="ARBA" id="ARBA00006484"/>
    </source>
</evidence>
<dbReference type="InterPro" id="IPR002347">
    <property type="entry name" value="SDR_fam"/>
</dbReference>
<dbReference type="PROSITE" id="PS00061">
    <property type="entry name" value="ADH_SHORT"/>
    <property type="match status" value="1"/>
</dbReference>
<organism evidence="4 5">
    <name type="scientific">Plectosphaerella cucumerina</name>
    <dbReference type="NCBI Taxonomy" id="40658"/>
    <lineage>
        <taxon>Eukaryota</taxon>
        <taxon>Fungi</taxon>
        <taxon>Dikarya</taxon>
        <taxon>Ascomycota</taxon>
        <taxon>Pezizomycotina</taxon>
        <taxon>Sordariomycetes</taxon>
        <taxon>Hypocreomycetidae</taxon>
        <taxon>Glomerellales</taxon>
        <taxon>Plectosphaerellaceae</taxon>
        <taxon>Plectosphaerella</taxon>
    </lineage>
</organism>
<dbReference type="Pfam" id="PF13561">
    <property type="entry name" value="adh_short_C2"/>
    <property type="match status" value="1"/>
</dbReference>
<dbReference type="SUPFAM" id="SSF51735">
    <property type="entry name" value="NAD(P)-binding Rossmann-fold domains"/>
    <property type="match status" value="1"/>
</dbReference>
<dbReference type="InterPro" id="IPR020904">
    <property type="entry name" value="Sc_DH/Rdtase_CS"/>
</dbReference>
<dbReference type="FunFam" id="3.40.50.720:FF:000374">
    <property type="entry name" value="3-oxoacyl-(Acyl-carrier-protein) reductase"/>
    <property type="match status" value="1"/>
</dbReference>
<sequence>MDASNGTAPYLPLLGKTALVTGSARGIGAGIAWKLACDGANILIHHLSESSSSKAEELASRIRSLPHTPWASIVRVNIATPTGPADIISFFRETHHEELKIDILINNAGIAPPSALPDITPEHFSSIISTNLQAPLFMIQAVAPHLVKPARIINISSLAARQSFSGLTVYAASKAGLEAMTRHLAKELGSDGTTVNCVTPGAVESELLRETEAKIPGIIEAICAQTPLQNRVGTVEEFASIVAWLCRSEAGWVTGQTISATGGQAMY</sequence>
<evidence type="ECO:0000256" key="2">
    <source>
        <dbReference type="ARBA" id="ARBA00022857"/>
    </source>
</evidence>
<dbReference type="Proteomes" id="UP000813385">
    <property type="component" value="Unassembled WGS sequence"/>
</dbReference>
<comment type="caution">
    <text evidence="4">The sequence shown here is derived from an EMBL/GenBank/DDBJ whole genome shotgun (WGS) entry which is preliminary data.</text>
</comment>
<dbReference type="AlphaFoldDB" id="A0A8K0WZF1"/>
<dbReference type="PRINTS" id="PR00080">
    <property type="entry name" value="SDRFAMILY"/>
</dbReference>
<dbReference type="PANTHER" id="PTHR43639:SF1">
    <property type="entry name" value="SHORT-CHAIN DEHYDROGENASE_REDUCTASE FAMILY PROTEIN"/>
    <property type="match status" value="1"/>
</dbReference>
<dbReference type="OrthoDB" id="47007at2759"/>
<gene>
    <name evidence="4" type="ORF">B0T11DRAFT_286719</name>
</gene>